<dbReference type="KEGG" id="noa:BKM31_15945"/>
<protein>
    <submittedName>
        <fullName evidence="1">Uncharacterized protein</fullName>
    </submittedName>
</protein>
<keyword evidence="2" id="KW-1185">Reference proteome</keyword>
<evidence type="ECO:0000313" key="2">
    <source>
        <dbReference type="Proteomes" id="UP000190797"/>
    </source>
</evidence>
<organism evidence="1 2">
    <name type="scientific">[Actinomadura] parvosata subsp. kistnae</name>
    <dbReference type="NCBI Taxonomy" id="1909395"/>
    <lineage>
        <taxon>Bacteria</taxon>
        <taxon>Bacillati</taxon>
        <taxon>Actinomycetota</taxon>
        <taxon>Actinomycetes</taxon>
        <taxon>Streptosporangiales</taxon>
        <taxon>Streptosporangiaceae</taxon>
        <taxon>Nonomuraea</taxon>
    </lineage>
</organism>
<name>A0A1U9ZXQ9_9ACTN</name>
<dbReference type="Proteomes" id="UP000190797">
    <property type="component" value="Chromosome"/>
</dbReference>
<evidence type="ECO:0000313" key="1">
    <source>
        <dbReference type="EMBL" id="AQZ62751.1"/>
    </source>
</evidence>
<gene>
    <name evidence="1" type="ORF">BKM31_15945</name>
</gene>
<proteinExistence type="predicted"/>
<dbReference type="EMBL" id="CP017717">
    <property type="protein sequence ID" value="AQZ62751.1"/>
    <property type="molecule type" value="Genomic_DNA"/>
</dbReference>
<accession>A0A1U9ZXQ9</accession>
<sequence length="194" mass="20954">MQLAPFLDARALHLPRQGVQVDGDVAGDLEGRTGPKRVEMPLVDDGPFLGAAASAYHGVEPSPDDFSVKGRSQSSTGGYLQQATAFRGVLPVIDVIEAQSTHRAHLVGRGAKLRMLSENLISLVNSKKLAIRTQGRIERDGDSPCRVSTAFLQIVNGGFAHRCSLREGTKRKIRILPQTVEHLSEGLCHQCPPT</sequence>
<reference evidence="2" key="1">
    <citation type="journal article" date="2017" name="Med. Chem. Commun.">
        <title>Nonomuraea sp. ATCC 55076 harbours the largest actinomycete chromosome to date and the kistamicin biosynthetic gene cluster.</title>
        <authorList>
            <person name="Nazari B."/>
            <person name="Forneris C.C."/>
            <person name="Gibson M.I."/>
            <person name="Moon K."/>
            <person name="Schramma K.R."/>
            <person name="Seyedsayamdost M.R."/>
        </authorList>
    </citation>
    <scope>NUCLEOTIDE SEQUENCE [LARGE SCALE GENOMIC DNA]</scope>
    <source>
        <strain evidence="2">ATCC 55076</strain>
    </source>
</reference>
<dbReference type="AlphaFoldDB" id="A0A1U9ZXQ9"/>